<organism evidence="1 2">
    <name type="scientific">Herminiimonas arsenicoxydans</name>
    <dbReference type="NCBI Taxonomy" id="204773"/>
    <lineage>
        <taxon>Bacteria</taxon>
        <taxon>Pseudomonadati</taxon>
        <taxon>Pseudomonadota</taxon>
        <taxon>Betaproteobacteria</taxon>
        <taxon>Burkholderiales</taxon>
        <taxon>Oxalobacteraceae</taxon>
        <taxon>Herminiimonas</taxon>
    </lineage>
</organism>
<gene>
    <name evidence="1" type="ordered locus">HEAR0750</name>
</gene>
<name>A4G357_HERAR</name>
<evidence type="ECO:0000313" key="1">
    <source>
        <dbReference type="EMBL" id="CAL60944.1"/>
    </source>
</evidence>
<reference evidence="1 2" key="1">
    <citation type="journal article" date="2007" name="PLoS Genet.">
        <title>A tale of two oxidation states: bacterial colonization of arsenic-rich environments.</title>
        <authorList>
            <person name="Muller D."/>
            <person name="Medigue C."/>
            <person name="Koechler S."/>
            <person name="Barbe V."/>
            <person name="Barakat M."/>
            <person name="Talla E."/>
            <person name="Bonnefoy V."/>
            <person name="Krin E."/>
            <person name="Arsene-Ploetze F."/>
            <person name="Carapito C."/>
            <person name="Chandler M."/>
            <person name="Cournoyer B."/>
            <person name="Cruveiller S."/>
            <person name="Dossat C."/>
            <person name="Duval S."/>
            <person name="Heymann M."/>
            <person name="Leize E."/>
            <person name="Lieutaud A."/>
            <person name="Lievremont D."/>
            <person name="Makita Y."/>
            <person name="Mangenot S."/>
            <person name="Nitschke W."/>
            <person name="Ortet P."/>
            <person name="Perdrial N."/>
            <person name="Schoepp B."/>
            <person name="Siguier N."/>
            <person name="Simeonova D.D."/>
            <person name="Rouy Z."/>
            <person name="Segurens B."/>
            <person name="Turlin E."/>
            <person name="Vallenet D."/>
            <person name="Van Dorsselaer A."/>
            <person name="Weiss S."/>
            <person name="Weissenbach J."/>
            <person name="Lett M.C."/>
            <person name="Danchin A."/>
            <person name="Bertin P.N."/>
        </authorList>
    </citation>
    <scope>NUCLEOTIDE SEQUENCE [LARGE SCALE GENOMIC DNA]</scope>
    <source>
        <strain evidence="2">ULPAs1</strain>
    </source>
</reference>
<sequence length="113" mass="12959">MQMMEKALAMPHYEFQGVYPDAGRLAILCSVSDKTLSSEGKAKLWARSEELYKKGEQIEPNKRYVYDSWATAYYWQGKYADAWAMLAKARKLGGETPKKFLAMLKAKMPQPLK</sequence>
<dbReference type="SUPFAM" id="SSF48452">
    <property type="entry name" value="TPR-like"/>
    <property type="match status" value="1"/>
</dbReference>
<protein>
    <submittedName>
        <fullName evidence="1">Uncharacterized protein</fullName>
    </submittedName>
</protein>
<dbReference type="KEGG" id="har:HEAR0750"/>
<dbReference type="eggNOG" id="COG3063">
    <property type="taxonomic scope" value="Bacteria"/>
</dbReference>
<dbReference type="Proteomes" id="UP000006697">
    <property type="component" value="Chromosome"/>
</dbReference>
<dbReference type="AlphaFoldDB" id="A4G357"/>
<evidence type="ECO:0000313" key="2">
    <source>
        <dbReference type="Proteomes" id="UP000006697"/>
    </source>
</evidence>
<dbReference type="Gene3D" id="1.25.40.10">
    <property type="entry name" value="Tetratricopeptide repeat domain"/>
    <property type="match status" value="1"/>
</dbReference>
<keyword evidence="2" id="KW-1185">Reference proteome</keyword>
<dbReference type="EMBL" id="CU207211">
    <property type="protein sequence ID" value="CAL60944.1"/>
    <property type="molecule type" value="Genomic_DNA"/>
</dbReference>
<accession>A4G357</accession>
<dbReference type="STRING" id="204773.HEAR0750"/>
<dbReference type="InterPro" id="IPR011990">
    <property type="entry name" value="TPR-like_helical_dom_sf"/>
</dbReference>
<dbReference type="HOGENOM" id="CLU_2130038_0_0_4"/>
<proteinExistence type="predicted"/>